<dbReference type="OrthoDB" id="9807745at2"/>
<feature type="transmembrane region" description="Helical" evidence="2">
    <location>
        <begin position="232"/>
        <end position="251"/>
    </location>
</feature>
<feature type="compositionally biased region" description="Basic and acidic residues" evidence="1">
    <location>
        <begin position="417"/>
        <end position="430"/>
    </location>
</feature>
<name>A0A238YCM0_9PSEU</name>
<sequence length="430" mass="47191">MSGRLPDARGRIAFIDIGRTIAALLIFYVHVDGFYVREVYGSTLLDRALQSTFAEPFGFEEYDFAAAGLGFFFLASGFVVTPIVLKMGAPRFVLNRFFRLYPLIVVTVLLSAALTAVGIRVMLTGSVPDVTVGTVLSNIALVNFSTAPYEPLVAVAWSLAIEILFYATLVLVLPVLRRWLWLAIAVQLELVFIAVLLHNQLGEGYVYFASQMAYVLVPIMGQIIWAGWTRKIPAWGALAYLGVSWVLYVWADPVGTMHMNYGLRTEPVAIAVLAFLVGLGFERHLRQRRFWAEGSERVYSLYLIHGVVAISVMHTLHGAMPVWLVFLVGVLVTFAAVEVSHRLVEQPSHNLGRRLSGRPTYGDRRVCGDRNRVTGRHSAGEVEPARSPEPTVAAESLPGASASATQPESPGTSESPEAAHRGHEVDPTRG</sequence>
<dbReference type="GO" id="GO:0016787">
    <property type="term" value="F:hydrolase activity"/>
    <property type="evidence" value="ECO:0007669"/>
    <property type="project" value="UniProtKB-KW"/>
</dbReference>
<feature type="transmembrane region" description="Helical" evidence="2">
    <location>
        <begin position="297"/>
        <end position="316"/>
    </location>
</feature>
<keyword evidence="2" id="KW-0812">Transmembrane</keyword>
<feature type="transmembrane region" description="Helical" evidence="2">
    <location>
        <begin position="179"/>
        <end position="198"/>
    </location>
</feature>
<feature type="transmembrane region" description="Helical" evidence="2">
    <location>
        <begin position="12"/>
        <end position="31"/>
    </location>
</feature>
<dbReference type="RefSeq" id="WP_089302205.1">
    <property type="nucleotide sequence ID" value="NZ_FZNW01000014.1"/>
</dbReference>
<feature type="transmembrane region" description="Helical" evidence="2">
    <location>
        <begin position="267"/>
        <end position="285"/>
    </location>
</feature>
<keyword evidence="4" id="KW-0808">Transferase</keyword>
<feature type="transmembrane region" description="Helical" evidence="2">
    <location>
        <begin position="64"/>
        <end position="85"/>
    </location>
</feature>
<dbReference type="InterPro" id="IPR050879">
    <property type="entry name" value="Acyltransferase_3"/>
</dbReference>
<reference evidence="4 5" key="1">
    <citation type="submission" date="2017-06" db="EMBL/GenBank/DDBJ databases">
        <authorList>
            <person name="Kim H.J."/>
            <person name="Triplett B.A."/>
        </authorList>
    </citation>
    <scope>NUCLEOTIDE SEQUENCE [LARGE SCALE GENOMIC DNA]</scope>
    <source>
        <strain evidence="4 5">DSM 45207</strain>
    </source>
</reference>
<keyword evidence="4" id="KW-0378">Hydrolase</keyword>
<feature type="compositionally biased region" description="Basic and acidic residues" evidence="1">
    <location>
        <begin position="361"/>
        <end position="386"/>
    </location>
</feature>
<keyword evidence="2" id="KW-0472">Membrane</keyword>
<feature type="transmembrane region" description="Helical" evidence="2">
    <location>
        <begin position="97"/>
        <end position="119"/>
    </location>
</feature>
<proteinExistence type="predicted"/>
<organism evidence="4 5">
    <name type="scientific">Haloechinothrix alba</name>
    <dbReference type="NCBI Taxonomy" id="664784"/>
    <lineage>
        <taxon>Bacteria</taxon>
        <taxon>Bacillati</taxon>
        <taxon>Actinomycetota</taxon>
        <taxon>Actinomycetes</taxon>
        <taxon>Pseudonocardiales</taxon>
        <taxon>Pseudonocardiaceae</taxon>
        <taxon>Haloechinothrix</taxon>
    </lineage>
</organism>
<dbReference type="EMBL" id="FZNW01000014">
    <property type="protein sequence ID" value="SNR68481.1"/>
    <property type="molecule type" value="Genomic_DNA"/>
</dbReference>
<dbReference type="Proteomes" id="UP000198348">
    <property type="component" value="Unassembled WGS sequence"/>
</dbReference>
<keyword evidence="5" id="KW-1185">Reference proteome</keyword>
<accession>A0A238YCM0</accession>
<evidence type="ECO:0000256" key="2">
    <source>
        <dbReference type="SAM" id="Phobius"/>
    </source>
</evidence>
<dbReference type="Pfam" id="PF01757">
    <property type="entry name" value="Acyl_transf_3"/>
    <property type="match status" value="1"/>
</dbReference>
<keyword evidence="2" id="KW-1133">Transmembrane helix</keyword>
<feature type="transmembrane region" description="Helical" evidence="2">
    <location>
        <begin position="152"/>
        <end position="172"/>
    </location>
</feature>
<evidence type="ECO:0000256" key="1">
    <source>
        <dbReference type="SAM" id="MobiDB-lite"/>
    </source>
</evidence>
<evidence type="ECO:0000259" key="3">
    <source>
        <dbReference type="Pfam" id="PF01757"/>
    </source>
</evidence>
<dbReference type="GO" id="GO:0016747">
    <property type="term" value="F:acyltransferase activity, transferring groups other than amino-acyl groups"/>
    <property type="evidence" value="ECO:0007669"/>
    <property type="project" value="InterPro"/>
</dbReference>
<feature type="region of interest" description="Disordered" evidence="1">
    <location>
        <begin position="350"/>
        <end position="430"/>
    </location>
</feature>
<evidence type="ECO:0000313" key="5">
    <source>
        <dbReference type="Proteomes" id="UP000198348"/>
    </source>
</evidence>
<gene>
    <name evidence="4" type="ORF">SAMN06265360_114123</name>
</gene>
<feature type="transmembrane region" description="Helical" evidence="2">
    <location>
        <begin position="322"/>
        <end position="344"/>
    </location>
</feature>
<dbReference type="PANTHER" id="PTHR23028">
    <property type="entry name" value="ACETYLTRANSFERASE"/>
    <property type="match status" value="1"/>
</dbReference>
<dbReference type="AlphaFoldDB" id="A0A238YCM0"/>
<feature type="transmembrane region" description="Helical" evidence="2">
    <location>
        <begin position="204"/>
        <end position="225"/>
    </location>
</feature>
<evidence type="ECO:0000313" key="4">
    <source>
        <dbReference type="EMBL" id="SNR68481.1"/>
    </source>
</evidence>
<feature type="domain" description="Acyltransferase 3" evidence="3">
    <location>
        <begin position="13"/>
        <end position="335"/>
    </location>
</feature>
<protein>
    <submittedName>
        <fullName evidence="4">Peptidoglycan/LPS O-acetylase OafA/YrhL, contains acyltransferase and SGNH-hydrolase domains</fullName>
    </submittedName>
</protein>
<feature type="compositionally biased region" description="Polar residues" evidence="1">
    <location>
        <begin position="402"/>
        <end position="415"/>
    </location>
</feature>
<dbReference type="InterPro" id="IPR002656">
    <property type="entry name" value="Acyl_transf_3_dom"/>
</dbReference>
<keyword evidence="4" id="KW-0012">Acyltransferase</keyword>